<protein>
    <recommendedName>
        <fullName evidence="4">Transmembrane protein</fullName>
    </recommendedName>
</protein>
<reference evidence="3" key="1">
    <citation type="submission" date="2014-09" db="EMBL/GenBank/DDBJ databases">
        <authorList>
            <person name="Gomez-Valero L."/>
        </authorList>
    </citation>
    <scope>NUCLEOTIDE SEQUENCE [LARGE SCALE GENOMIC DNA]</scope>
    <source>
        <strain evidence="3">ATCC35250</strain>
    </source>
</reference>
<dbReference type="KEGG" id="lha:LHA_2514"/>
<evidence type="ECO:0000256" key="1">
    <source>
        <dbReference type="SAM" id="Phobius"/>
    </source>
</evidence>
<dbReference type="Proteomes" id="UP000032803">
    <property type="component" value="Chromosome I"/>
</dbReference>
<evidence type="ECO:0000313" key="2">
    <source>
        <dbReference type="EMBL" id="CEK11523.1"/>
    </source>
</evidence>
<dbReference type="STRING" id="449.LHA_2514"/>
<evidence type="ECO:0000313" key="3">
    <source>
        <dbReference type="Proteomes" id="UP000032803"/>
    </source>
</evidence>
<keyword evidence="3" id="KW-1185">Reference proteome</keyword>
<dbReference type="AlphaFoldDB" id="A0A0A8US10"/>
<gene>
    <name evidence="2" type="ORF">LHA_2514</name>
</gene>
<feature type="transmembrane region" description="Helical" evidence="1">
    <location>
        <begin position="73"/>
        <end position="95"/>
    </location>
</feature>
<proteinExistence type="predicted"/>
<keyword evidence="1" id="KW-0812">Transmembrane</keyword>
<organism evidence="2 3">
    <name type="scientific">Legionella hackeliae</name>
    <dbReference type="NCBI Taxonomy" id="449"/>
    <lineage>
        <taxon>Bacteria</taxon>
        <taxon>Pseudomonadati</taxon>
        <taxon>Pseudomonadota</taxon>
        <taxon>Gammaproteobacteria</taxon>
        <taxon>Legionellales</taxon>
        <taxon>Legionellaceae</taxon>
        <taxon>Legionella</taxon>
    </lineage>
</organism>
<dbReference type="RefSeq" id="WP_045106707.1">
    <property type="nucleotide sequence ID" value="NZ_LN681225.1"/>
</dbReference>
<dbReference type="OrthoDB" id="9998165at2"/>
<evidence type="ECO:0008006" key="4">
    <source>
        <dbReference type="Google" id="ProtNLM"/>
    </source>
</evidence>
<keyword evidence="1" id="KW-1133">Transmembrane helix</keyword>
<dbReference type="PATRIC" id="fig|449.7.peg.1101"/>
<sequence length="231" mass="27212">MGKSLKKEFMHFDSQTQLYLSAYQDQDRRHQLFRTMYKALAILAALIPPVSLIFTIQATVLDRKKETFSLWKSIGYCVLFALLPIASGFMSWHLIEEFEDSRRRNDTIQKVTFTEQEFNERKDYFKQIKRAMQNLGVDLTKVKPDSANKNHKVIVKYTTDKPRVDVYMDSAQRERQSKMLHYGIVLFHNPRNESIMTDQKIQEISDAPGFFSKKHTESIEIIQQLETQYTI</sequence>
<name>A0A0A8US10_LEGHA</name>
<feature type="transmembrane region" description="Helical" evidence="1">
    <location>
        <begin position="39"/>
        <end position="61"/>
    </location>
</feature>
<keyword evidence="1" id="KW-0472">Membrane</keyword>
<dbReference type="HOGENOM" id="CLU_1198562_0_0_6"/>
<accession>A0A0A8US10</accession>
<dbReference type="EMBL" id="LN681225">
    <property type="protein sequence ID" value="CEK11523.1"/>
    <property type="molecule type" value="Genomic_DNA"/>
</dbReference>